<protein>
    <submittedName>
        <fullName evidence="2">NAD-dependent epimerase/dehydratase family protein</fullName>
    </submittedName>
</protein>
<dbReference type="EMBL" id="JAXCLA010000004">
    <property type="protein sequence ID" value="MDY0745861.1"/>
    <property type="molecule type" value="Genomic_DNA"/>
</dbReference>
<accession>A0ABU5DJ88</accession>
<evidence type="ECO:0000259" key="1">
    <source>
        <dbReference type="Pfam" id="PF01370"/>
    </source>
</evidence>
<dbReference type="InterPro" id="IPR051207">
    <property type="entry name" value="ComplexI_NDUFA9_subunit"/>
</dbReference>
<dbReference type="Gene3D" id="3.40.50.720">
    <property type="entry name" value="NAD(P)-binding Rossmann-like Domain"/>
    <property type="match status" value="1"/>
</dbReference>
<name>A0ABU5DJ88_9BURK</name>
<dbReference type="InterPro" id="IPR036291">
    <property type="entry name" value="NAD(P)-bd_dom_sf"/>
</dbReference>
<dbReference type="PANTHER" id="PTHR12126:SF11">
    <property type="entry name" value="NADH DEHYDROGENASE [UBIQUINONE] 1 ALPHA SUBCOMPLEX SUBUNIT 9, MITOCHONDRIAL"/>
    <property type="match status" value="1"/>
</dbReference>
<dbReference type="RefSeq" id="WP_320423752.1">
    <property type="nucleotide sequence ID" value="NZ_JAXCLA010000004.1"/>
</dbReference>
<sequence length="288" mass="30915">MSTILVLGARGFIGSAIADFAKAAGHPVRTPRLDFARLLTPEAWQPHLEGVDIVVNAVGVLRDSHQRPMQAVHADAPRALFEACAAQGSRRVIHISALGIDGNATRYAQTKLLAERALEAHRAAGRLPHATVVRPSIVFGPGGASSRLFMTMARLPLLPLPAAALRTRVQPIAVTDLAEACLALIQAEVPPARVDAVGPEALTLAAFIATLRTQHGQQRPARLLPLPEAPSRWSARLGDHLPWQTWCSETLALLQQDNVGDAAVLGSLLGRPPVSPHHFVRLAWPRCR</sequence>
<organism evidence="2 3">
    <name type="scientific">Roseateles agri</name>
    <dbReference type="NCBI Taxonomy" id="3098619"/>
    <lineage>
        <taxon>Bacteria</taxon>
        <taxon>Pseudomonadati</taxon>
        <taxon>Pseudomonadota</taxon>
        <taxon>Betaproteobacteria</taxon>
        <taxon>Burkholderiales</taxon>
        <taxon>Sphaerotilaceae</taxon>
        <taxon>Roseateles</taxon>
    </lineage>
</organism>
<evidence type="ECO:0000313" key="2">
    <source>
        <dbReference type="EMBL" id="MDY0745861.1"/>
    </source>
</evidence>
<dbReference type="PANTHER" id="PTHR12126">
    <property type="entry name" value="NADH-UBIQUINONE OXIDOREDUCTASE 39 KDA SUBUNIT-RELATED"/>
    <property type="match status" value="1"/>
</dbReference>
<gene>
    <name evidence="2" type="ORF">SNE35_15175</name>
</gene>
<comment type="caution">
    <text evidence="2">The sequence shown here is derived from an EMBL/GenBank/DDBJ whole genome shotgun (WGS) entry which is preliminary data.</text>
</comment>
<dbReference type="InterPro" id="IPR001509">
    <property type="entry name" value="Epimerase_deHydtase"/>
</dbReference>
<feature type="domain" description="NAD-dependent epimerase/dehydratase" evidence="1">
    <location>
        <begin position="4"/>
        <end position="187"/>
    </location>
</feature>
<keyword evidence="3" id="KW-1185">Reference proteome</keyword>
<proteinExistence type="predicted"/>
<dbReference type="Proteomes" id="UP001285263">
    <property type="component" value="Unassembled WGS sequence"/>
</dbReference>
<dbReference type="SUPFAM" id="SSF51735">
    <property type="entry name" value="NAD(P)-binding Rossmann-fold domains"/>
    <property type="match status" value="1"/>
</dbReference>
<evidence type="ECO:0000313" key="3">
    <source>
        <dbReference type="Proteomes" id="UP001285263"/>
    </source>
</evidence>
<reference evidence="2 3" key="1">
    <citation type="submission" date="2023-11" db="EMBL/GenBank/DDBJ databases">
        <title>Paucibacter sp. nov., isolated from fresh soil in Korea.</title>
        <authorList>
            <person name="Le N.T.T."/>
        </authorList>
    </citation>
    <scope>NUCLEOTIDE SEQUENCE [LARGE SCALE GENOMIC DNA]</scope>
    <source>
        <strain evidence="2 3">R3-3</strain>
    </source>
</reference>
<dbReference type="Pfam" id="PF01370">
    <property type="entry name" value="Epimerase"/>
    <property type="match status" value="1"/>
</dbReference>